<evidence type="ECO:0000313" key="1">
    <source>
        <dbReference type="EMBL" id="AGS54369.1"/>
    </source>
</evidence>
<protein>
    <submittedName>
        <fullName evidence="1">Uncharacterized protein</fullName>
    </submittedName>
</protein>
<accession>A0A806KI90</accession>
<dbReference type="EMBL" id="JQ844295">
    <property type="protein sequence ID" value="AGS54369.1"/>
    <property type="molecule type" value="Genomic_DNA"/>
</dbReference>
<name>A0A806KI90_9BACT</name>
<organism evidence="1">
    <name type="scientific">uncultured bacterium contig00015</name>
    <dbReference type="NCBI Taxonomy" id="1181506"/>
    <lineage>
        <taxon>Bacteria</taxon>
        <taxon>environmental samples</taxon>
    </lineage>
</organism>
<reference evidence="1" key="1">
    <citation type="submission" date="2012-03" db="EMBL/GenBank/DDBJ databases">
        <title>Functional metagenomics reveals considerable lignocellulase gene clusters in the gut microbiome of a wood-feeding higher termite.</title>
        <authorList>
            <person name="Liu N."/>
        </authorList>
    </citation>
    <scope>NUCLEOTIDE SEQUENCE</scope>
</reference>
<sequence length="73" mass="8158">MYDKNVISPYQRLLSSPDLPGEVKAELVNQFALYDPVSLQQEVHDAVDALLLLNKTLNLERVKPLSVSSLHAI</sequence>
<dbReference type="AlphaFoldDB" id="A0A806KI90"/>
<proteinExistence type="predicted"/>